<dbReference type="GO" id="GO:0016020">
    <property type="term" value="C:membrane"/>
    <property type="evidence" value="ECO:0007669"/>
    <property type="project" value="UniProtKB-SubCell"/>
</dbReference>
<feature type="transmembrane region" description="Helical" evidence="6">
    <location>
        <begin position="453"/>
        <end position="475"/>
    </location>
</feature>
<evidence type="ECO:0000256" key="2">
    <source>
        <dbReference type="ARBA" id="ARBA00022692"/>
    </source>
</evidence>
<dbReference type="PANTHER" id="PTHR11662:SF399">
    <property type="entry name" value="FI19708P1-RELATED"/>
    <property type="match status" value="1"/>
</dbReference>
<dbReference type="GO" id="GO:0006820">
    <property type="term" value="P:monoatomic anion transport"/>
    <property type="evidence" value="ECO:0007669"/>
    <property type="project" value="TreeGrafter"/>
</dbReference>
<dbReference type="OrthoDB" id="2985014at2759"/>
<feature type="transmembrane region" description="Helical" evidence="6">
    <location>
        <begin position="12"/>
        <end position="30"/>
    </location>
</feature>
<dbReference type="FunFam" id="1.20.1250.20:FF:000532">
    <property type="entry name" value="SLC (SoLute Carrier) homolog"/>
    <property type="match status" value="1"/>
</dbReference>
<evidence type="ECO:0000313" key="9">
    <source>
        <dbReference type="Proteomes" id="UP000283509"/>
    </source>
</evidence>
<reference evidence="8 9" key="2">
    <citation type="submission" date="2019-01" db="EMBL/GenBank/DDBJ databases">
        <title>The decoding of complex shrimp genome reveals the adaptation for benthos swimmer, frequently molting mechanism and breeding impact on genome.</title>
        <authorList>
            <person name="Sun Y."/>
            <person name="Gao Y."/>
            <person name="Yu Y."/>
        </authorList>
    </citation>
    <scope>NUCLEOTIDE SEQUENCE [LARGE SCALE GENOMIC DNA]</scope>
    <source>
        <tissue evidence="8">Muscle</tissue>
    </source>
</reference>
<dbReference type="EMBL" id="QCYY01000751">
    <property type="protein sequence ID" value="ROT83011.1"/>
    <property type="molecule type" value="Genomic_DNA"/>
</dbReference>
<dbReference type="Proteomes" id="UP000283509">
    <property type="component" value="Unassembled WGS sequence"/>
</dbReference>
<feature type="compositionally biased region" description="Basic and acidic residues" evidence="5">
    <location>
        <begin position="531"/>
        <end position="547"/>
    </location>
</feature>
<dbReference type="GO" id="GO:0022857">
    <property type="term" value="F:transmembrane transporter activity"/>
    <property type="evidence" value="ECO:0007669"/>
    <property type="project" value="InterPro"/>
</dbReference>
<dbReference type="SUPFAM" id="SSF103473">
    <property type="entry name" value="MFS general substrate transporter"/>
    <property type="match status" value="1"/>
</dbReference>
<feature type="transmembrane region" description="Helical" evidence="6">
    <location>
        <begin position="133"/>
        <end position="152"/>
    </location>
</feature>
<evidence type="ECO:0000256" key="3">
    <source>
        <dbReference type="ARBA" id="ARBA00022989"/>
    </source>
</evidence>
<dbReference type="InterPro" id="IPR050382">
    <property type="entry name" value="MFS_Na/Anion_cotransporter"/>
</dbReference>
<feature type="region of interest" description="Disordered" evidence="5">
    <location>
        <begin position="517"/>
        <end position="547"/>
    </location>
</feature>
<keyword evidence="4 6" id="KW-0472">Membrane</keyword>
<organism evidence="8 9">
    <name type="scientific">Penaeus vannamei</name>
    <name type="common">Whiteleg shrimp</name>
    <name type="synonym">Litopenaeus vannamei</name>
    <dbReference type="NCBI Taxonomy" id="6689"/>
    <lineage>
        <taxon>Eukaryota</taxon>
        <taxon>Metazoa</taxon>
        <taxon>Ecdysozoa</taxon>
        <taxon>Arthropoda</taxon>
        <taxon>Crustacea</taxon>
        <taxon>Multicrustacea</taxon>
        <taxon>Malacostraca</taxon>
        <taxon>Eumalacostraca</taxon>
        <taxon>Eucarida</taxon>
        <taxon>Decapoda</taxon>
        <taxon>Dendrobranchiata</taxon>
        <taxon>Penaeoidea</taxon>
        <taxon>Penaeidae</taxon>
        <taxon>Penaeus</taxon>
    </lineage>
</organism>
<evidence type="ECO:0000256" key="4">
    <source>
        <dbReference type="ARBA" id="ARBA00023136"/>
    </source>
</evidence>
<proteinExistence type="predicted"/>
<feature type="transmembrane region" description="Helical" evidence="6">
    <location>
        <begin position="395"/>
        <end position="413"/>
    </location>
</feature>
<evidence type="ECO:0000256" key="1">
    <source>
        <dbReference type="ARBA" id="ARBA00004141"/>
    </source>
</evidence>
<feature type="transmembrane region" description="Helical" evidence="6">
    <location>
        <begin position="224"/>
        <end position="242"/>
    </location>
</feature>
<dbReference type="STRING" id="6689.A0A423U2S1"/>
<keyword evidence="2 6" id="KW-0812">Transmembrane</keyword>
<dbReference type="InterPro" id="IPR020846">
    <property type="entry name" value="MFS_dom"/>
</dbReference>
<dbReference type="AlphaFoldDB" id="A0A423U2S1"/>
<dbReference type="PROSITE" id="PS50850">
    <property type="entry name" value="MFS"/>
    <property type="match status" value="1"/>
</dbReference>
<dbReference type="PANTHER" id="PTHR11662">
    <property type="entry name" value="SOLUTE CARRIER FAMILY 17"/>
    <property type="match status" value="1"/>
</dbReference>
<keyword evidence="3 6" id="KW-1133">Transmembrane helix</keyword>
<evidence type="ECO:0000256" key="5">
    <source>
        <dbReference type="SAM" id="MobiDB-lite"/>
    </source>
</evidence>
<protein>
    <submittedName>
        <fullName evidence="8">Putative sialin</fullName>
    </submittedName>
</protein>
<feature type="transmembrane region" description="Helical" evidence="6">
    <location>
        <begin position="285"/>
        <end position="308"/>
    </location>
</feature>
<dbReference type="InterPro" id="IPR011701">
    <property type="entry name" value="MFS"/>
</dbReference>
<reference evidence="8 9" key="1">
    <citation type="submission" date="2018-04" db="EMBL/GenBank/DDBJ databases">
        <authorList>
            <person name="Zhang X."/>
            <person name="Yuan J."/>
            <person name="Li F."/>
            <person name="Xiang J."/>
        </authorList>
    </citation>
    <scope>NUCLEOTIDE SEQUENCE [LARGE SCALE GENOMIC DNA]</scope>
    <source>
        <tissue evidence="8">Muscle</tissue>
    </source>
</reference>
<feature type="transmembrane region" description="Helical" evidence="6">
    <location>
        <begin position="198"/>
        <end position="218"/>
    </location>
</feature>
<dbReference type="Pfam" id="PF07690">
    <property type="entry name" value="MFS_1"/>
    <property type="match status" value="1"/>
</dbReference>
<dbReference type="Gene3D" id="1.20.1250.20">
    <property type="entry name" value="MFS general substrate transporter like domains"/>
    <property type="match status" value="2"/>
</dbReference>
<comment type="subcellular location">
    <subcellularLocation>
        <location evidence="1">Membrane</location>
        <topology evidence="1">Multi-pass membrane protein</topology>
    </subcellularLocation>
</comment>
<evidence type="ECO:0000259" key="7">
    <source>
        <dbReference type="PROSITE" id="PS50850"/>
    </source>
</evidence>
<accession>A0A423U2S1</accession>
<feature type="transmembrane region" description="Helical" evidence="6">
    <location>
        <begin position="419"/>
        <end position="441"/>
    </location>
</feature>
<keyword evidence="9" id="KW-1185">Reference proteome</keyword>
<feature type="domain" description="Major facilitator superfamily (MFS) profile" evidence="7">
    <location>
        <begin position="21"/>
        <end position="511"/>
    </location>
</feature>
<dbReference type="InterPro" id="IPR036259">
    <property type="entry name" value="MFS_trans_sf"/>
</dbReference>
<comment type="caution">
    <text evidence="8">The sequence shown here is derived from an EMBL/GenBank/DDBJ whole genome shotgun (WGS) entry which is preliminary data.</text>
</comment>
<evidence type="ECO:0000256" key="6">
    <source>
        <dbReference type="SAM" id="Phobius"/>
    </source>
</evidence>
<feature type="transmembrane region" description="Helical" evidence="6">
    <location>
        <begin position="487"/>
        <end position="506"/>
    </location>
</feature>
<gene>
    <name evidence="8" type="ORF">C7M84_023812</name>
</gene>
<name>A0A423U2S1_PENVA</name>
<dbReference type="CDD" id="cd17318">
    <property type="entry name" value="MFS_SLC17"/>
    <property type="match status" value="1"/>
</dbReference>
<feature type="compositionally biased region" description="Polar residues" evidence="5">
    <location>
        <begin position="63"/>
        <end position="81"/>
    </location>
</feature>
<feature type="region of interest" description="Disordered" evidence="5">
    <location>
        <begin position="49"/>
        <end position="82"/>
    </location>
</feature>
<sequence>MSASRYHKAIPARVSLAFMTAAGVMVLYMLRINLSVAIVAMVETPIAKGEGNTSAPPGPPTPWLNQTREGQGTTNNTTHAESYTDLPLDEQTGDRIVLSGTQKGLILGAFFYGYIFTNIPGGRLAEVYGTKRVFGGSMLMSSLLTLGTPLATHLHYSVLIVLRMMIGLCQGVVYPALHVMVARWIPPLERPRFMSFTYMANCVGLILTMPACGFIIDAVGWPTVFYASGSVSLVWVVLWFALMHDSPERHPRISPEERRYILEALGKDVTVKPKRTPWRGIMTNLPLWSINMAHVGAMFGFTLLMTHLPSYMSSVLGFSIKSNGLLSALPFLTQFLGSNVCGLLGDFLLTRGYITDIPLSSVQIDPPPSFHPGEAIHILQKEDPHPPQSSFIDPILFFYTLVFPAAVLVAVGYVGCNSIAAVAIFPVGTAFAGAICSGYLANHHDLSPNFAGTIYGVTNTIAFGVGMCVPVVVGAMTPDQSLDQWQAVFWVSAAMYLGTWLFYVVFASSDIQPWNSDGGEREKGVNGVENNHGEEELESLNKTKDEA</sequence>
<feature type="transmembrane region" description="Helical" evidence="6">
    <location>
        <begin position="158"/>
        <end position="177"/>
    </location>
</feature>
<evidence type="ECO:0000313" key="8">
    <source>
        <dbReference type="EMBL" id="ROT83011.1"/>
    </source>
</evidence>